<feature type="region of interest" description="Disordered" evidence="1">
    <location>
        <begin position="1"/>
        <end position="179"/>
    </location>
</feature>
<name>A0A9P4M9I1_9PEZI</name>
<sequence length="720" mass="75809">MPLHSPAESIAPVRIPKLKVRNRPSDDERSVQSLSTATTSERSDGITTMTYSHTPESSITQGSPTSSNFPIRTPKLAARNRDSNDGRGARAFRFPDPPLPTGDDTDAINPFPESTSGSKSTLNVGPASSRPSHGPRTTSDSSNKGNSRAITEHSLASRDRHSPATNGASRKKPKTGWISGLLTLKEPSAIALEQFAEAQRKQAEAKNSKSARSTAVGLPGVTDRKLPPEVPKVNSKWDGLPDWAREAAKEARKEKDPLLGKMADSRRLGSAHNSVSTFGSGGSQGQPNSPSPATKTPLTAKDRPPTSSSSKSNSSSSVTRLRNPSKARGRADSTTGTSFRPKRPSIPDKPPATASSAEMAGLPEITSFFPPDSPTQTEKTRKLPITAPPVASKGIFSLTPASPAELAKRPTHTHTRSISDPRLNIGMDNVATLLPFLRDTEDGDLMKTASAPPDSAPPKSAVSTASPATSPPRPSLTTVTSPLSNPDPLGPPPQIPRKSSRRQASFSSIPAYNFMPPIPDLPAQSTPVLEKDPPLEAFPLPPSSPTPRFGAVTPTPVAHVHAIFPPDTKEANGILTSTALAAAFSSRTSPTRPQQDNASGPTTPIRPGATSPNSSIQSGGQSPTSTVGAMHARGLSAATSFAPSELSEQWFRSPQERLGLGVSPVKKAEVVPWELDPAPEVEERPGTAKTVNSINSKGTPGKKPGRLSVFGKKKDNKFGA</sequence>
<protein>
    <submittedName>
        <fullName evidence="2">Uncharacterized protein</fullName>
    </submittedName>
</protein>
<feature type="compositionally biased region" description="Polar residues" evidence="1">
    <location>
        <begin position="31"/>
        <end position="70"/>
    </location>
</feature>
<feature type="region of interest" description="Disordered" evidence="1">
    <location>
        <begin position="583"/>
        <end position="631"/>
    </location>
</feature>
<feature type="compositionally biased region" description="Polar residues" evidence="1">
    <location>
        <begin position="112"/>
        <end position="123"/>
    </location>
</feature>
<accession>A0A9P4M9I1</accession>
<comment type="caution">
    <text evidence="2">The sequence shown here is derived from an EMBL/GenBank/DDBJ whole genome shotgun (WGS) entry which is preliminary data.</text>
</comment>
<feature type="region of interest" description="Disordered" evidence="1">
    <location>
        <begin position="680"/>
        <end position="720"/>
    </location>
</feature>
<feature type="compositionally biased region" description="Polar residues" evidence="1">
    <location>
        <begin position="590"/>
        <end position="602"/>
    </location>
</feature>
<feature type="compositionally biased region" description="Polar residues" evidence="1">
    <location>
        <begin position="610"/>
        <end position="627"/>
    </location>
</feature>
<evidence type="ECO:0000256" key="1">
    <source>
        <dbReference type="SAM" id="MobiDB-lite"/>
    </source>
</evidence>
<organism evidence="2 3">
    <name type="scientific">Rhizodiscina lignyota</name>
    <dbReference type="NCBI Taxonomy" id="1504668"/>
    <lineage>
        <taxon>Eukaryota</taxon>
        <taxon>Fungi</taxon>
        <taxon>Dikarya</taxon>
        <taxon>Ascomycota</taxon>
        <taxon>Pezizomycotina</taxon>
        <taxon>Dothideomycetes</taxon>
        <taxon>Pleosporomycetidae</taxon>
        <taxon>Aulographales</taxon>
        <taxon>Rhizodiscinaceae</taxon>
        <taxon>Rhizodiscina</taxon>
    </lineage>
</organism>
<feature type="region of interest" description="Disordered" evidence="1">
    <location>
        <begin position="197"/>
        <end position="423"/>
    </location>
</feature>
<reference evidence="2" key="1">
    <citation type="journal article" date="2020" name="Stud. Mycol.">
        <title>101 Dothideomycetes genomes: a test case for predicting lifestyles and emergence of pathogens.</title>
        <authorList>
            <person name="Haridas S."/>
            <person name="Albert R."/>
            <person name="Binder M."/>
            <person name="Bloem J."/>
            <person name="Labutti K."/>
            <person name="Salamov A."/>
            <person name="Andreopoulos B."/>
            <person name="Baker S."/>
            <person name="Barry K."/>
            <person name="Bills G."/>
            <person name="Bluhm B."/>
            <person name="Cannon C."/>
            <person name="Castanera R."/>
            <person name="Culley D."/>
            <person name="Daum C."/>
            <person name="Ezra D."/>
            <person name="Gonzalez J."/>
            <person name="Henrissat B."/>
            <person name="Kuo A."/>
            <person name="Liang C."/>
            <person name="Lipzen A."/>
            <person name="Lutzoni F."/>
            <person name="Magnuson J."/>
            <person name="Mondo S."/>
            <person name="Nolan M."/>
            <person name="Ohm R."/>
            <person name="Pangilinan J."/>
            <person name="Park H.-J."/>
            <person name="Ramirez L."/>
            <person name="Alfaro M."/>
            <person name="Sun H."/>
            <person name="Tritt A."/>
            <person name="Yoshinaga Y."/>
            <person name="Zwiers L.-H."/>
            <person name="Turgeon B."/>
            <person name="Goodwin S."/>
            <person name="Spatafora J."/>
            <person name="Crous P."/>
            <person name="Grigoriev I."/>
        </authorList>
    </citation>
    <scope>NUCLEOTIDE SEQUENCE</scope>
    <source>
        <strain evidence="2">CBS 133067</strain>
    </source>
</reference>
<feature type="compositionally biased region" description="Polar residues" evidence="1">
    <location>
        <begin position="129"/>
        <end position="149"/>
    </location>
</feature>
<feature type="compositionally biased region" description="Basic and acidic residues" evidence="1">
    <location>
        <begin position="243"/>
        <end position="267"/>
    </location>
</feature>
<gene>
    <name evidence="2" type="ORF">NA57DRAFT_55357</name>
</gene>
<feature type="compositionally biased region" description="Basic and acidic residues" evidence="1">
    <location>
        <begin position="79"/>
        <end position="88"/>
    </location>
</feature>
<feature type="compositionally biased region" description="Polar residues" evidence="1">
    <location>
        <begin position="689"/>
        <end position="698"/>
    </location>
</feature>
<feature type="compositionally biased region" description="Low complexity" evidence="1">
    <location>
        <begin position="475"/>
        <end position="487"/>
    </location>
</feature>
<dbReference type="OrthoDB" id="4117770at2759"/>
<feature type="compositionally biased region" description="Low complexity" evidence="1">
    <location>
        <begin position="449"/>
        <end position="468"/>
    </location>
</feature>
<feature type="compositionally biased region" description="Low complexity" evidence="1">
    <location>
        <begin position="307"/>
        <end position="317"/>
    </location>
</feature>
<dbReference type="EMBL" id="ML978125">
    <property type="protein sequence ID" value="KAF2099387.1"/>
    <property type="molecule type" value="Genomic_DNA"/>
</dbReference>
<dbReference type="AlphaFoldDB" id="A0A9P4M9I1"/>
<keyword evidence="3" id="KW-1185">Reference proteome</keyword>
<dbReference type="Proteomes" id="UP000799772">
    <property type="component" value="Unassembled WGS sequence"/>
</dbReference>
<proteinExistence type="predicted"/>
<feature type="compositionally biased region" description="Basic and acidic residues" evidence="1">
    <location>
        <begin position="198"/>
        <end position="207"/>
    </location>
</feature>
<evidence type="ECO:0000313" key="3">
    <source>
        <dbReference type="Proteomes" id="UP000799772"/>
    </source>
</evidence>
<evidence type="ECO:0000313" key="2">
    <source>
        <dbReference type="EMBL" id="KAF2099387.1"/>
    </source>
</evidence>
<feature type="region of interest" description="Disordered" evidence="1">
    <location>
        <begin position="443"/>
        <end position="552"/>
    </location>
</feature>